<dbReference type="EMBL" id="JAUJEB010000001">
    <property type="protein sequence ID" value="MDN5212004.1"/>
    <property type="molecule type" value="Genomic_DNA"/>
</dbReference>
<proteinExistence type="predicted"/>
<evidence type="ECO:0000313" key="3">
    <source>
        <dbReference type="Proteomes" id="UP001172083"/>
    </source>
</evidence>
<dbReference type="Proteomes" id="UP001172083">
    <property type="component" value="Unassembled WGS sequence"/>
</dbReference>
<dbReference type="InterPro" id="IPR045743">
    <property type="entry name" value="DUF6089"/>
</dbReference>
<reference evidence="2" key="1">
    <citation type="submission" date="2023-06" db="EMBL/GenBank/DDBJ databases">
        <title>Genomic of Agaribacillus aureum.</title>
        <authorList>
            <person name="Wang G."/>
        </authorList>
    </citation>
    <scope>NUCLEOTIDE SEQUENCE</scope>
    <source>
        <strain evidence="2">BMA12</strain>
    </source>
</reference>
<protein>
    <submittedName>
        <fullName evidence="2">DUF6089 family protein</fullName>
    </submittedName>
</protein>
<keyword evidence="3" id="KW-1185">Reference proteome</keyword>
<name>A0ABT8L2N8_9BACT</name>
<organism evidence="2 3">
    <name type="scientific">Agaribacillus aureus</name>
    <dbReference type="NCBI Taxonomy" id="3051825"/>
    <lineage>
        <taxon>Bacteria</taxon>
        <taxon>Pseudomonadati</taxon>
        <taxon>Bacteroidota</taxon>
        <taxon>Cytophagia</taxon>
        <taxon>Cytophagales</taxon>
        <taxon>Splendidivirgaceae</taxon>
        <taxon>Agaribacillus</taxon>
    </lineage>
</organism>
<sequence length="353" mass="39960">MMKRIHLILASIIIFLSYNDTLGQANSDVFKQAKKNNRIFRFNKELRYTTVGISINAINYFGDLAPRPGNLSTDISFTRSGFGLLANHRVGSRVFLRGSLNWATMKGDDFESADLNDPESRDRYVRNLQFRNTIFELSGTVIFDLIRNHGFYVKRARFTPYIFTGFALFHHNPEAKVPEFDYKGDPLAEAGDWVKLHPLGTEGQNNDASGVDPYHKVQFSVPAGFGVRLRLNKNFDLAFEMGYRILFFDYIDDVSNEYPDYGLLENDLARTLSGRAFEPIAVVSGDPRNSDILQILDQSRTSYVGADNNSYFLVSDNHPGGQRGDNNDNDLYVVTSLQLTYVLGSPIGKPKFR</sequence>
<dbReference type="RefSeq" id="WP_346757330.1">
    <property type="nucleotide sequence ID" value="NZ_JAUJEB010000001.1"/>
</dbReference>
<dbReference type="Pfam" id="PF19573">
    <property type="entry name" value="DUF6089"/>
    <property type="match status" value="1"/>
</dbReference>
<accession>A0ABT8L2N8</accession>
<feature type="domain" description="DUF6089" evidence="1">
    <location>
        <begin position="48"/>
        <end position="172"/>
    </location>
</feature>
<comment type="caution">
    <text evidence="2">The sequence shown here is derived from an EMBL/GenBank/DDBJ whole genome shotgun (WGS) entry which is preliminary data.</text>
</comment>
<gene>
    <name evidence="2" type="ORF">QQ020_08075</name>
</gene>
<evidence type="ECO:0000259" key="1">
    <source>
        <dbReference type="Pfam" id="PF19573"/>
    </source>
</evidence>
<evidence type="ECO:0000313" key="2">
    <source>
        <dbReference type="EMBL" id="MDN5212004.1"/>
    </source>
</evidence>